<protein>
    <submittedName>
        <fullName evidence="1">2910_t:CDS:1</fullName>
    </submittedName>
</protein>
<accession>A0ACA9JYC9</accession>
<sequence>MFNERTFLKDEETKYILPSDKKEVEREAISYTIRKHLYRGNYCSPVEKKLKEVDMGLDYSSSTFVGIDLDSTQFPSDNMHPSNVGFLACNITHGIPFPPETFDYVHMSMMCCALTESQWSQLIKDMVRVLKYDGWIEIIEGDPWFKNSGRIGKLISETSVEVALMKGININIHEMIPKFMNSINVLRDLQYIDVEYPLGDWSGCLGKFAMTNIRRACEGIVYIQKHLGLSNKEYDDLLCDFEKEAHENRSVGFYHRYFARKARIDDSY</sequence>
<evidence type="ECO:0000313" key="1">
    <source>
        <dbReference type="EMBL" id="CAG8442032.1"/>
    </source>
</evidence>
<evidence type="ECO:0000313" key="2">
    <source>
        <dbReference type="Proteomes" id="UP000789366"/>
    </source>
</evidence>
<reference evidence="1" key="1">
    <citation type="submission" date="2021-06" db="EMBL/GenBank/DDBJ databases">
        <authorList>
            <person name="Kallberg Y."/>
            <person name="Tangrot J."/>
            <person name="Rosling A."/>
        </authorList>
    </citation>
    <scope>NUCLEOTIDE SEQUENCE</scope>
    <source>
        <strain evidence="1">28 12/20/2015</strain>
    </source>
</reference>
<organism evidence="1 2">
    <name type="scientific">Cetraspora pellucida</name>
    <dbReference type="NCBI Taxonomy" id="1433469"/>
    <lineage>
        <taxon>Eukaryota</taxon>
        <taxon>Fungi</taxon>
        <taxon>Fungi incertae sedis</taxon>
        <taxon>Mucoromycota</taxon>
        <taxon>Glomeromycotina</taxon>
        <taxon>Glomeromycetes</taxon>
        <taxon>Diversisporales</taxon>
        <taxon>Gigasporaceae</taxon>
        <taxon>Cetraspora</taxon>
    </lineage>
</organism>
<comment type="caution">
    <text evidence="1">The sequence shown here is derived from an EMBL/GenBank/DDBJ whole genome shotgun (WGS) entry which is preliminary data.</text>
</comment>
<name>A0ACA9JYC9_9GLOM</name>
<keyword evidence="2" id="KW-1185">Reference proteome</keyword>
<dbReference type="Proteomes" id="UP000789366">
    <property type="component" value="Unassembled WGS sequence"/>
</dbReference>
<dbReference type="EMBL" id="CAJVPW010000076">
    <property type="protein sequence ID" value="CAG8442032.1"/>
    <property type="molecule type" value="Genomic_DNA"/>
</dbReference>
<proteinExistence type="predicted"/>
<gene>
    <name evidence="1" type="ORF">SPELUC_LOCUS247</name>
</gene>